<dbReference type="GO" id="GO:0008168">
    <property type="term" value="F:methyltransferase activity"/>
    <property type="evidence" value="ECO:0007669"/>
    <property type="project" value="TreeGrafter"/>
</dbReference>
<dbReference type="PANTHER" id="PTHR43591">
    <property type="entry name" value="METHYLTRANSFERASE"/>
    <property type="match status" value="1"/>
</dbReference>
<evidence type="ECO:0000256" key="1">
    <source>
        <dbReference type="ARBA" id="ARBA00038158"/>
    </source>
</evidence>
<evidence type="ECO:0000313" key="4">
    <source>
        <dbReference type="Proteomes" id="UP000693942"/>
    </source>
</evidence>
<dbReference type="Pfam" id="PF13489">
    <property type="entry name" value="Methyltransf_23"/>
    <property type="match status" value="1"/>
</dbReference>
<evidence type="ECO:0000313" key="3">
    <source>
        <dbReference type="EMBL" id="KAG7410273.1"/>
    </source>
</evidence>
<dbReference type="Proteomes" id="UP000693942">
    <property type="component" value="Unassembled WGS sequence"/>
</dbReference>
<comment type="similarity">
    <text evidence="1">Belongs to the methyltransferase superfamily. LaeA methyltransferase family.</text>
</comment>
<gene>
    <name evidence="3" type="ORF">Forpi1262_v017753</name>
</gene>
<reference evidence="3" key="1">
    <citation type="submission" date="2021-04" db="EMBL/GenBank/DDBJ databases">
        <title>First draft genome resource for Brassicaceae pathogens Fusarium oxysporum f. sp. raphani and Fusarium oxysporum f. sp. rapae.</title>
        <authorList>
            <person name="Asai S."/>
        </authorList>
    </citation>
    <scope>NUCLEOTIDE SEQUENCE</scope>
    <source>
        <strain evidence="3">Tf1262</strain>
    </source>
</reference>
<name>A0A8J5NRK3_FUSOX</name>
<protein>
    <submittedName>
        <fullName evidence="3">Secondary metabolism regulator LAE1</fullName>
    </submittedName>
</protein>
<comment type="caution">
    <text evidence="3">The sequence shown here is derived from an EMBL/GenBank/DDBJ whole genome shotgun (WGS) entry which is preliminary data.</text>
</comment>
<feature type="region of interest" description="Disordered" evidence="2">
    <location>
        <begin position="1"/>
        <end position="34"/>
    </location>
</feature>
<sequence>MTPCRRTRSSGDLRSAADMKNRQDVPGSRDAGHENRRNFEFTFNCSMTSAGGRTGSIIEPNVGGTYRWRPCGELLANATAWFLRLQPETMSASFTKDPPSASSASSNANSCGSENDSTSLSDSVQAFPEQFGRTYHAYRAGSYAFPNDTPEQERLELQGECIKRLLDDRLYLAPLSTTRPPRAILDVATGVGDWAIQMGDLFPTSLVIGTDLSPIQPAEVPPNVHFYVEDSTDPWDFPQQFDYIHTRATSGCWAAFETQIAKQAFAALEPGGWFESQEVDGKVCCDDGTLDPDGPLAAWSNDLIVASEKLGRPAILAATLKDVFERVGFVDVQQRIFKMPINGWARDNRLREIGYLWGANVLDGLAGFSYQLFNKAFERTSAQVEVSRARDTTTFMILPY</sequence>
<proteinExistence type="inferred from homology"/>
<organism evidence="3 4">
    <name type="scientific">Fusarium oxysporum f. sp. raphani</name>
    <dbReference type="NCBI Taxonomy" id="96318"/>
    <lineage>
        <taxon>Eukaryota</taxon>
        <taxon>Fungi</taxon>
        <taxon>Dikarya</taxon>
        <taxon>Ascomycota</taxon>
        <taxon>Pezizomycotina</taxon>
        <taxon>Sordariomycetes</taxon>
        <taxon>Hypocreomycetidae</taxon>
        <taxon>Hypocreales</taxon>
        <taxon>Nectriaceae</taxon>
        <taxon>Fusarium</taxon>
        <taxon>Fusarium oxysporum species complex</taxon>
    </lineage>
</organism>
<dbReference type="AlphaFoldDB" id="A0A8J5NRK3"/>
<feature type="compositionally biased region" description="Polar residues" evidence="2">
    <location>
        <begin position="111"/>
        <end position="122"/>
    </location>
</feature>
<dbReference type="CDD" id="cd02440">
    <property type="entry name" value="AdoMet_MTases"/>
    <property type="match status" value="1"/>
</dbReference>
<feature type="compositionally biased region" description="Basic and acidic residues" evidence="2">
    <location>
        <begin position="9"/>
        <end position="23"/>
    </location>
</feature>
<accession>A0A8J5NRK3</accession>
<feature type="region of interest" description="Disordered" evidence="2">
    <location>
        <begin position="92"/>
        <end position="122"/>
    </location>
</feature>
<dbReference type="PANTHER" id="PTHR43591:SF14">
    <property type="entry name" value="METHYLTRANSFERASE"/>
    <property type="match status" value="1"/>
</dbReference>
<dbReference type="EMBL" id="JAELUR010000026">
    <property type="protein sequence ID" value="KAG7410273.1"/>
    <property type="molecule type" value="Genomic_DNA"/>
</dbReference>
<evidence type="ECO:0000256" key="2">
    <source>
        <dbReference type="SAM" id="MobiDB-lite"/>
    </source>
</evidence>
<feature type="compositionally biased region" description="Low complexity" evidence="2">
    <location>
        <begin position="100"/>
        <end position="110"/>
    </location>
</feature>